<dbReference type="FunFam" id="2.30.30.280:FF:000001">
    <property type="entry name" value="tRNA-specific 2-thiouridylase MnmA"/>
    <property type="match status" value="1"/>
</dbReference>
<dbReference type="CDD" id="cd01998">
    <property type="entry name" value="MnmA_TRMU-like"/>
    <property type="match status" value="1"/>
</dbReference>
<comment type="caution">
    <text evidence="14">The sequence shown here is derived from an EMBL/GenBank/DDBJ whole genome shotgun (WGS) entry which is preliminary data.</text>
</comment>
<evidence type="ECO:0000256" key="9">
    <source>
        <dbReference type="ARBA" id="ARBA00051542"/>
    </source>
</evidence>
<keyword evidence="6 11" id="KW-0067">ATP-binding</keyword>
<dbReference type="GO" id="GO:0005524">
    <property type="term" value="F:ATP binding"/>
    <property type="evidence" value="ECO:0007669"/>
    <property type="project" value="UniProtKB-KW"/>
</dbReference>
<evidence type="ECO:0000256" key="1">
    <source>
        <dbReference type="ARBA" id="ARBA00022490"/>
    </source>
</evidence>
<dbReference type="InterPro" id="IPR023382">
    <property type="entry name" value="MnmA-like_central_sf"/>
</dbReference>
<dbReference type="Gene3D" id="3.40.50.620">
    <property type="entry name" value="HUPs"/>
    <property type="match status" value="1"/>
</dbReference>
<dbReference type="NCBIfam" id="NF001138">
    <property type="entry name" value="PRK00143.1"/>
    <property type="match status" value="1"/>
</dbReference>
<dbReference type="GO" id="GO:0005737">
    <property type="term" value="C:cytoplasm"/>
    <property type="evidence" value="ECO:0007669"/>
    <property type="project" value="UniProtKB-SubCell"/>
</dbReference>
<evidence type="ECO:0000259" key="12">
    <source>
        <dbReference type="Pfam" id="PF20258"/>
    </source>
</evidence>
<evidence type="ECO:0000256" key="8">
    <source>
        <dbReference type="ARBA" id="ARBA00023157"/>
    </source>
</evidence>
<evidence type="ECO:0000313" key="15">
    <source>
        <dbReference type="Proteomes" id="UP000473091"/>
    </source>
</evidence>
<feature type="region of interest" description="Interaction with tRNA" evidence="11">
    <location>
        <begin position="303"/>
        <end position="304"/>
    </location>
</feature>
<dbReference type="RefSeq" id="WP_090487511.1">
    <property type="nucleotide sequence ID" value="NZ_VTVE01000001.1"/>
</dbReference>
<feature type="binding site" evidence="11">
    <location>
        <begin position="6"/>
        <end position="13"/>
    </location>
    <ligand>
        <name>ATP</name>
        <dbReference type="ChEBI" id="CHEBI:30616"/>
    </ligand>
</feature>
<dbReference type="SUPFAM" id="SSF52402">
    <property type="entry name" value="Adenine nucleotide alpha hydrolases-like"/>
    <property type="match status" value="1"/>
</dbReference>
<feature type="domain" description="tRNA-specific 2-thiouridylase MnmA-like central" evidence="13">
    <location>
        <begin position="215"/>
        <end position="269"/>
    </location>
</feature>
<dbReference type="PANTHER" id="PTHR11933:SF5">
    <property type="entry name" value="MITOCHONDRIAL TRNA-SPECIFIC 2-THIOURIDYLASE 1"/>
    <property type="match status" value="1"/>
</dbReference>
<feature type="active site" description="Nucleophile" evidence="11">
    <location>
        <position position="101"/>
    </location>
</feature>
<comment type="subcellular location">
    <subcellularLocation>
        <location evidence="11">Cytoplasm</location>
    </subcellularLocation>
</comment>
<dbReference type="EMBL" id="VTVE01000001">
    <property type="protein sequence ID" value="NEX01539.1"/>
    <property type="molecule type" value="Genomic_DNA"/>
</dbReference>
<comment type="function">
    <text evidence="10 11">Catalyzes the 2-thiolation of uridine at the wobble position (U34) of tRNA, leading to the formation of s(2)U34.</text>
</comment>
<evidence type="ECO:0000256" key="10">
    <source>
        <dbReference type="ARBA" id="ARBA00056575"/>
    </source>
</evidence>
<dbReference type="Pfam" id="PF03054">
    <property type="entry name" value="tRNA_Me_trans"/>
    <property type="match status" value="1"/>
</dbReference>
<dbReference type="InterPro" id="IPR046885">
    <property type="entry name" value="MnmA-like_C"/>
</dbReference>
<evidence type="ECO:0000256" key="7">
    <source>
        <dbReference type="ARBA" id="ARBA00022884"/>
    </source>
</evidence>
<reference evidence="14 15" key="1">
    <citation type="submission" date="2019-09" db="EMBL/GenBank/DDBJ databases">
        <authorList>
            <person name="Pidcock S.E."/>
            <person name="Huws S.A."/>
        </authorList>
    </citation>
    <scope>NUCLEOTIDE SEQUENCE [LARGE SCALE GENOMIC DNA]</scope>
    <source>
        <strain evidence="14 15">MZ8</strain>
    </source>
</reference>
<comment type="similarity">
    <text evidence="11">Belongs to the MnmA/TRMU family.</text>
</comment>
<evidence type="ECO:0000313" key="14">
    <source>
        <dbReference type="EMBL" id="NEX01539.1"/>
    </source>
</evidence>
<accession>A0A6M0LHY5</accession>
<protein>
    <recommendedName>
        <fullName evidence="11">tRNA-specific 2-thiouridylase MnmA</fullName>
        <ecNumber evidence="11">2.8.1.13</ecNumber>
    </recommendedName>
</protein>
<dbReference type="FunFam" id="3.40.50.620:FF:000115">
    <property type="entry name" value="tRNA-specific 2-thiouridylase MnmA"/>
    <property type="match status" value="1"/>
</dbReference>
<dbReference type="InterPro" id="IPR004506">
    <property type="entry name" value="MnmA-like"/>
</dbReference>
<dbReference type="GO" id="GO:0103016">
    <property type="term" value="F:tRNA-uridine 2-sulfurtransferase activity"/>
    <property type="evidence" value="ECO:0007669"/>
    <property type="project" value="UniProtKB-EC"/>
</dbReference>
<dbReference type="FunFam" id="2.40.30.10:FF:000023">
    <property type="entry name" value="tRNA-specific 2-thiouridylase MnmA"/>
    <property type="match status" value="1"/>
</dbReference>
<name>A0A6M0LHY5_PSEXY</name>
<dbReference type="Pfam" id="PF20259">
    <property type="entry name" value="tRNA_Me_trans_M"/>
    <property type="match status" value="1"/>
</dbReference>
<dbReference type="Gene3D" id="2.30.30.280">
    <property type="entry name" value="Adenine nucleotide alpha hydrolases-like domains"/>
    <property type="match status" value="1"/>
</dbReference>
<evidence type="ECO:0000256" key="3">
    <source>
        <dbReference type="ARBA" id="ARBA00022679"/>
    </source>
</evidence>
<evidence type="ECO:0000256" key="2">
    <source>
        <dbReference type="ARBA" id="ARBA00022555"/>
    </source>
</evidence>
<keyword evidence="8" id="KW-1015">Disulfide bond</keyword>
<dbReference type="EC" id="2.8.1.13" evidence="11"/>
<keyword evidence="7 11" id="KW-0694">RNA-binding</keyword>
<feature type="binding site" evidence="11">
    <location>
        <position position="125"/>
    </location>
    <ligand>
        <name>ATP</name>
        <dbReference type="ChEBI" id="CHEBI:30616"/>
    </ligand>
</feature>
<keyword evidence="4 11" id="KW-0819">tRNA processing</keyword>
<dbReference type="HAMAP" id="MF_00144">
    <property type="entry name" value="tRNA_thiouridyl_MnmA"/>
    <property type="match status" value="1"/>
</dbReference>
<evidence type="ECO:0000256" key="6">
    <source>
        <dbReference type="ARBA" id="ARBA00022840"/>
    </source>
</evidence>
<dbReference type="InterPro" id="IPR014729">
    <property type="entry name" value="Rossmann-like_a/b/a_fold"/>
</dbReference>
<comment type="catalytic activity">
    <reaction evidence="9 11">
        <text>S-sulfanyl-L-cysteinyl-[protein] + uridine(34) in tRNA + AH2 + ATP = 2-thiouridine(34) in tRNA + L-cysteinyl-[protein] + A + AMP + diphosphate + H(+)</text>
        <dbReference type="Rhea" id="RHEA:47032"/>
        <dbReference type="Rhea" id="RHEA-COMP:10131"/>
        <dbReference type="Rhea" id="RHEA-COMP:11726"/>
        <dbReference type="Rhea" id="RHEA-COMP:11727"/>
        <dbReference type="Rhea" id="RHEA-COMP:11728"/>
        <dbReference type="ChEBI" id="CHEBI:13193"/>
        <dbReference type="ChEBI" id="CHEBI:15378"/>
        <dbReference type="ChEBI" id="CHEBI:17499"/>
        <dbReference type="ChEBI" id="CHEBI:29950"/>
        <dbReference type="ChEBI" id="CHEBI:30616"/>
        <dbReference type="ChEBI" id="CHEBI:33019"/>
        <dbReference type="ChEBI" id="CHEBI:61963"/>
        <dbReference type="ChEBI" id="CHEBI:65315"/>
        <dbReference type="ChEBI" id="CHEBI:87170"/>
        <dbReference type="ChEBI" id="CHEBI:456215"/>
        <dbReference type="EC" id="2.8.1.13"/>
    </reaction>
</comment>
<feature type="site" description="Interaction with tRNA" evidence="11">
    <location>
        <position position="336"/>
    </location>
</feature>
<keyword evidence="2 11" id="KW-0820">tRNA-binding</keyword>
<dbReference type="PANTHER" id="PTHR11933">
    <property type="entry name" value="TRNA 5-METHYLAMINOMETHYL-2-THIOURIDYLATE -METHYLTRANSFERASE"/>
    <property type="match status" value="1"/>
</dbReference>
<keyword evidence="1 11" id="KW-0963">Cytoplasm</keyword>
<keyword evidence="5 11" id="KW-0547">Nucleotide-binding</keyword>
<feature type="binding site" evidence="11">
    <location>
        <position position="32"/>
    </location>
    <ligand>
        <name>ATP</name>
        <dbReference type="ChEBI" id="CHEBI:30616"/>
    </ligand>
</feature>
<evidence type="ECO:0000259" key="13">
    <source>
        <dbReference type="Pfam" id="PF20259"/>
    </source>
</evidence>
<dbReference type="InterPro" id="IPR046884">
    <property type="entry name" value="MnmA-like_central"/>
</dbReference>
<feature type="region of interest" description="Interaction with tRNA" evidence="11">
    <location>
        <begin position="147"/>
        <end position="149"/>
    </location>
</feature>
<feature type="site" description="Interaction with tRNA" evidence="11">
    <location>
        <position position="126"/>
    </location>
</feature>
<gene>
    <name evidence="11 14" type="primary">mnmA</name>
    <name evidence="14" type="ORF">F0Q01_06545</name>
</gene>
<reference evidence="14 15" key="2">
    <citation type="submission" date="2020-03" db="EMBL/GenBank/DDBJ databases">
        <title>Investigating the evolutionary divergence of the Butyrivibrio group.</title>
        <authorList>
            <person name="Skvortsov T."/>
            <person name="Santos F.G."/>
            <person name="Ting K.S."/>
            <person name="Creevey C.J."/>
        </authorList>
    </citation>
    <scope>NUCLEOTIDE SEQUENCE [LARGE SCALE GENOMIC DNA]</scope>
    <source>
        <strain evidence="14 15">MZ8</strain>
    </source>
</reference>
<sequence length="357" mass="39935">MKALIAMSGGVDSSVAALLMKEKGYDCIGCTMKLYANEDINVCATNTCCSLDDVEDAKSVARRLSMPHYTFNFQDRFRETVINDFINCYENGMTPNPCIQCNKHMKFSELYRRALELGCDKVVTGHYVRIRKCDNGYQLLKGLDDNKDQSYVLYNMTQEELAHTDFPLGELTKDEVRKIAESNDFINANKPDSQDICFVPDGDYVSALKRLTGKEYEPGEFVDADGNVLGQHKGIVGYTIGQRKGLGISAAHPLYVTKLDVPNNKVVLGKNEDLFTRDVYVKDINWIGPDETPERFSCKAKVRYRMAEQPCQVEKTGPTSAKIIFDEPQRAITPGQSAVFYDGEVVLGGGIIYNNSL</sequence>
<comment type="caution">
    <text evidence="11">Lacks conserved residue(s) required for the propagation of feature annotation.</text>
</comment>
<keyword evidence="3 11" id="KW-0808">Transferase</keyword>
<dbReference type="Gene3D" id="2.40.30.10">
    <property type="entry name" value="Translation factors"/>
    <property type="match status" value="1"/>
</dbReference>
<dbReference type="Pfam" id="PF20258">
    <property type="entry name" value="tRNA_Me_trans_C"/>
    <property type="match status" value="1"/>
</dbReference>
<dbReference type="GO" id="GO:0002143">
    <property type="term" value="P:tRNA wobble position uridine thiolation"/>
    <property type="evidence" value="ECO:0007669"/>
    <property type="project" value="TreeGrafter"/>
</dbReference>
<evidence type="ECO:0000256" key="11">
    <source>
        <dbReference type="HAMAP-Rule" id="MF_00144"/>
    </source>
</evidence>
<dbReference type="Proteomes" id="UP000473091">
    <property type="component" value="Unassembled WGS sequence"/>
</dbReference>
<evidence type="ECO:0000256" key="5">
    <source>
        <dbReference type="ARBA" id="ARBA00022741"/>
    </source>
</evidence>
<evidence type="ECO:0000256" key="4">
    <source>
        <dbReference type="ARBA" id="ARBA00022694"/>
    </source>
</evidence>
<dbReference type="NCBIfam" id="TIGR00420">
    <property type="entry name" value="trmU"/>
    <property type="match status" value="1"/>
</dbReference>
<organism evidence="14 15">
    <name type="scientific">Pseudobutyrivibrio xylanivorans</name>
    <dbReference type="NCBI Taxonomy" id="185007"/>
    <lineage>
        <taxon>Bacteria</taxon>
        <taxon>Bacillati</taxon>
        <taxon>Bacillota</taxon>
        <taxon>Clostridia</taxon>
        <taxon>Lachnospirales</taxon>
        <taxon>Lachnospiraceae</taxon>
        <taxon>Pseudobutyrivibrio</taxon>
    </lineage>
</organism>
<dbReference type="GO" id="GO:0000049">
    <property type="term" value="F:tRNA binding"/>
    <property type="evidence" value="ECO:0007669"/>
    <property type="project" value="UniProtKB-KW"/>
</dbReference>
<proteinExistence type="inferred from homology"/>
<dbReference type="AlphaFoldDB" id="A0A6M0LHY5"/>
<feature type="active site" description="Cysteine persulfide intermediate" evidence="11">
    <location>
        <position position="197"/>
    </location>
</feature>
<feature type="domain" description="tRNA-specific 2-thiouridylase MnmA-like C-terminal" evidence="12">
    <location>
        <begin position="278"/>
        <end position="352"/>
    </location>
</feature>